<gene>
    <name evidence="1" type="ORF">PHYPO_G00226690</name>
</gene>
<evidence type="ECO:0000313" key="2">
    <source>
        <dbReference type="Proteomes" id="UP000327468"/>
    </source>
</evidence>
<proteinExistence type="predicted"/>
<organism evidence="1 2">
    <name type="scientific">Pangasianodon hypophthalmus</name>
    <name type="common">Striped catfish</name>
    <name type="synonym">Helicophagus hypophthalmus</name>
    <dbReference type="NCBI Taxonomy" id="310915"/>
    <lineage>
        <taxon>Eukaryota</taxon>
        <taxon>Metazoa</taxon>
        <taxon>Chordata</taxon>
        <taxon>Craniata</taxon>
        <taxon>Vertebrata</taxon>
        <taxon>Euteleostomi</taxon>
        <taxon>Actinopterygii</taxon>
        <taxon>Neopterygii</taxon>
        <taxon>Teleostei</taxon>
        <taxon>Ostariophysi</taxon>
        <taxon>Siluriformes</taxon>
        <taxon>Pangasiidae</taxon>
        <taxon>Pangasianodon</taxon>
    </lineage>
</organism>
<dbReference type="Proteomes" id="UP000327468">
    <property type="component" value="Chromosome 7"/>
</dbReference>
<accession>A0A5N5NWA3</accession>
<dbReference type="EMBL" id="VFJC01000008">
    <property type="protein sequence ID" value="KAB5571582.1"/>
    <property type="molecule type" value="Genomic_DNA"/>
</dbReference>
<name>A0A5N5NWA3_PANHP</name>
<sequence length="74" mass="8482">MTLKRSHQLQMKQQKVKHVLHKKLKAMDLVFGTTFEQVPETRSTREVTGEEVVKYRSMAPLPLTESAMESGKVP</sequence>
<comment type="caution">
    <text evidence="1">The sequence shown here is derived from an EMBL/GenBank/DDBJ whole genome shotgun (WGS) entry which is preliminary data.</text>
</comment>
<protein>
    <submittedName>
        <fullName evidence="1">Uncharacterized protein</fullName>
    </submittedName>
</protein>
<keyword evidence="2" id="KW-1185">Reference proteome</keyword>
<reference evidence="1 2" key="1">
    <citation type="submission" date="2019-06" db="EMBL/GenBank/DDBJ databases">
        <title>A chromosome-scale genome assembly of the striped catfish, Pangasianodon hypophthalmus.</title>
        <authorList>
            <person name="Wen M."/>
            <person name="Zahm M."/>
            <person name="Roques C."/>
            <person name="Cabau C."/>
            <person name="Klopp C."/>
            <person name="Donnadieu C."/>
            <person name="Jouanno E."/>
            <person name="Avarre J.-C."/>
            <person name="Campet M."/>
            <person name="Ha T.T.T."/>
            <person name="Dugue R."/>
            <person name="Lampietro C."/>
            <person name="Louis A."/>
            <person name="Herpin A."/>
            <person name="Echchiki A."/>
            <person name="Berthelot C."/>
            <person name="Parey E."/>
            <person name="Roest-Crollius H."/>
            <person name="Braasch I."/>
            <person name="Postlethwait J."/>
            <person name="Bobe J."/>
            <person name="Montfort J."/>
            <person name="Bouchez O."/>
            <person name="Begum T."/>
            <person name="Schartl M."/>
            <person name="Guiguen Y."/>
        </authorList>
    </citation>
    <scope>NUCLEOTIDE SEQUENCE [LARGE SCALE GENOMIC DNA]</scope>
    <source>
        <strain evidence="1 2">Indonesia</strain>
        <tissue evidence="1">Blood</tissue>
    </source>
</reference>
<evidence type="ECO:0000313" key="1">
    <source>
        <dbReference type="EMBL" id="KAB5571582.1"/>
    </source>
</evidence>
<dbReference type="AlphaFoldDB" id="A0A5N5NWA3"/>